<feature type="region of interest" description="Disordered" evidence="7">
    <location>
        <begin position="3435"/>
        <end position="3522"/>
    </location>
</feature>
<feature type="transmembrane region" description="Helical" evidence="6">
    <location>
        <begin position="1922"/>
        <end position="1944"/>
    </location>
</feature>
<feature type="region of interest" description="Disordered" evidence="7">
    <location>
        <begin position="2606"/>
        <end position="2630"/>
    </location>
</feature>
<feature type="region of interest" description="Disordered" evidence="7">
    <location>
        <begin position="901"/>
        <end position="978"/>
    </location>
</feature>
<dbReference type="Pfam" id="PF05041">
    <property type="entry name" value="Pecanex_C"/>
    <property type="match status" value="1"/>
</dbReference>
<reference evidence="9" key="1">
    <citation type="submission" date="2014-11" db="EMBL/GenBank/DDBJ databases">
        <authorList>
            <person name="Geib S."/>
        </authorList>
    </citation>
    <scope>NUCLEOTIDE SEQUENCE</scope>
</reference>
<feature type="transmembrane region" description="Helical" evidence="6">
    <location>
        <begin position="2006"/>
        <end position="2027"/>
    </location>
</feature>
<feature type="compositionally biased region" description="Basic and acidic residues" evidence="7">
    <location>
        <begin position="405"/>
        <end position="415"/>
    </location>
</feature>
<evidence type="ECO:0000256" key="3">
    <source>
        <dbReference type="ARBA" id="ARBA00022692"/>
    </source>
</evidence>
<dbReference type="InterPro" id="IPR007735">
    <property type="entry name" value="Pecanex_C"/>
</dbReference>
<evidence type="ECO:0000256" key="2">
    <source>
        <dbReference type="ARBA" id="ARBA00010170"/>
    </source>
</evidence>
<feature type="compositionally biased region" description="Basic and acidic residues" evidence="7">
    <location>
        <begin position="3435"/>
        <end position="3449"/>
    </location>
</feature>
<protein>
    <recommendedName>
        <fullName evidence="6">Pecanex-like protein</fullName>
    </recommendedName>
</protein>
<feature type="compositionally biased region" description="Low complexity" evidence="7">
    <location>
        <begin position="2484"/>
        <end position="2499"/>
    </location>
</feature>
<feature type="compositionally biased region" description="Polar residues" evidence="7">
    <location>
        <begin position="3086"/>
        <end position="3097"/>
    </location>
</feature>
<feature type="compositionally biased region" description="Polar residues" evidence="7">
    <location>
        <begin position="1808"/>
        <end position="1819"/>
    </location>
</feature>
<feature type="transmembrane region" description="Helical" evidence="6">
    <location>
        <begin position="2033"/>
        <end position="2055"/>
    </location>
</feature>
<feature type="transmembrane region" description="Helical" evidence="6">
    <location>
        <begin position="1950"/>
        <end position="1967"/>
    </location>
</feature>
<evidence type="ECO:0000256" key="7">
    <source>
        <dbReference type="SAM" id="MobiDB-lite"/>
    </source>
</evidence>
<dbReference type="InterPro" id="IPR039797">
    <property type="entry name" value="Pecanex"/>
</dbReference>
<feature type="region of interest" description="Disordered" evidence="7">
    <location>
        <begin position="3049"/>
        <end position="3106"/>
    </location>
</feature>
<reference evidence="9" key="2">
    <citation type="journal article" date="2015" name="Gigascience">
        <title>Reconstructing a comprehensive transcriptome assembly of a white-pupal translocated strain of the pest fruit fly Bactrocera cucurbitae.</title>
        <authorList>
            <person name="Sim S.B."/>
            <person name="Calla B."/>
            <person name="Hall B."/>
            <person name="DeRego T."/>
            <person name="Geib S.M."/>
        </authorList>
    </citation>
    <scope>NUCLEOTIDE SEQUENCE</scope>
</reference>
<feature type="compositionally biased region" description="Low complexity" evidence="7">
    <location>
        <begin position="1842"/>
        <end position="1852"/>
    </location>
</feature>
<keyword evidence="5 6" id="KW-0472">Membrane</keyword>
<feature type="compositionally biased region" description="Polar residues" evidence="7">
    <location>
        <begin position="2472"/>
        <end position="2483"/>
    </location>
</feature>
<feature type="compositionally biased region" description="Low complexity" evidence="7">
    <location>
        <begin position="1734"/>
        <end position="1743"/>
    </location>
</feature>
<feature type="compositionally biased region" description="Polar residues" evidence="7">
    <location>
        <begin position="916"/>
        <end position="926"/>
    </location>
</feature>
<feature type="compositionally biased region" description="Polar residues" evidence="7">
    <location>
        <begin position="1744"/>
        <end position="1760"/>
    </location>
</feature>
<name>A0A0A1XDM5_ZEUCU</name>
<keyword evidence="4 6" id="KW-1133">Transmembrane helix</keyword>
<feature type="transmembrane region" description="Helical" evidence="6">
    <location>
        <begin position="60"/>
        <end position="81"/>
    </location>
</feature>
<feature type="region of interest" description="Disordered" evidence="7">
    <location>
        <begin position="1888"/>
        <end position="1908"/>
    </location>
</feature>
<feature type="compositionally biased region" description="Low complexity" evidence="7">
    <location>
        <begin position="1342"/>
        <end position="1360"/>
    </location>
</feature>
<feature type="domain" description="Pecanex C-terminal" evidence="8">
    <location>
        <begin position="2646"/>
        <end position="2870"/>
    </location>
</feature>
<feature type="compositionally biased region" description="Low complexity" evidence="7">
    <location>
        <begin position="237"/>
        <end position="248"/>
    </location>
</feature>
<feature type="region of interest" description="Disordered" evidence="7">
    <location>
        <begin position="1808"/>
        <end position="1875"/>
    </location>
</feature>
<feature type="region of interest" description="Disordered" evidence="7">
    <location>
        <begin position="567"/>
        <end position="587"/>
    </location>
</feature>
<evidence type="ECO:0000259" key="8">
    <source>
        <dbReference type="Pfam" id="PF05041"/>
    </source>
</evidence>
<feature type="compositionally biased region" description="Acidic residues" evidence="7">
    <location>
        <begin position="752"/>
        <end position="796"/>
    </location>
</feature>
<feature type="compositionally biased region" description="Polar residues" evidence="7">
    <location>
        <begin position="1860"/>
        <end position="1874"/>
    </location>
</feature>
<proteinExistence type="inferred from homology"/>
<feature type="compositionally biased region" description="Polar residues" evidence="7">
    <location>
        <begin position="2437"/>
        <end position="2448"/>
    </location>
</feature>
<organism evidence="9">
    <name type="scientific">Zeugodacus cucurbitae</name>
    <name type="common">Melon fruit fly</name>
    <name type="synonym">Bactrocera cucurbitae</name>
    <dbReference type="NCBI Taxonomy" id="28588"/>
    <lineage>
        <taxon>Eukaryota</taxon>
        <taxon>Metazoa</taxon>
        <taxon>Ecdysozoa</taxon>
        <taxon>Arthropoda</taxon>
        <taxon>Hexapoda</taxon>
        <taxon>Insecta</taxon>
        <taxon>Pterygota</taxon>
        <taxon>Neoptera</taxon>
        <taxon>Endopterygota</taxon>
        <taxon>Diptera</taxon>
        <taxon>Brachycera</taxon>
        <taxon>Muscomorpha</taxon>
        <taxon>Tephritoidea</taxon>
        <taxon>Tephritidae</taxon>
        <taxon>Zeugodacus</taxon>
        <taxon>Zeugodacus</taxon>
    </lineage>
</organism>
<feature type="transmembrane region" description="Helical" evidence="6">
    <location>
        <begin position="1541"/>
        <end position="1568"/>
    </location>
</feature>
<dbReference type="EMBL" id="GBXI01005237">
    <property type="protein sequence ID" value="JAD09055.1"/>
    <property type="molecule type" value="Transcribed_RNA"/>
</dbReference>
<dbReference type="PANTHER" id="PTHR12372">
    <property type="entry name" value="PECANEX"/>
    <property type="match status" value="1"/>
</dbReference>
<comment type="subcellular location">
    <subcellularLocation>
        <location evidence="1 6">Membrane</location>
        <topology evidence="1 6">Multi-pass membrane protein</topology>
    </subcellularLocation>
</comment>
<feature type="compositionally biased region" description="Basic and acidic residues" evidence="7">
    <location>
        <begin position="1060"/>
        <end position="1079"/>
    </location>
</feature>
<feature type="compositionally biased region" description="Polar residues" evidence="7">
    <location>
        <begin position="3506"/>
        <end position="3522"/>
    </location>
</feature>
<feature type="transmembrane region" description="Helical" evidence="6">
    <location>
        <begin position="1580"/>
        <end position="1602"/>
    </location>
</feature>
<gene>
    <name evidence="9" type="primary">pcx</name>
    <name evidence="9" type="ORF">g.50078</name>
</gene>
<feature type="transmembrane region" description="Helical" evidence="6">
    <location>
        <begin position="1451"/>
        <end position="1467"/>
    </location>
</feature>
<feature type="compositionally biased region" description="Low complexity" evidence="7">
    <location>
        <begin position="1146"/>
        <end position="1165"/>
    </location>
</feature>
<feature type="transmembrane region" description="Helical" evidence="6">
    <location>
        <begin position="36"/>
        <end position="53"/>
    </location>
</feature>
<dbReference type="PANTHER" id="PTHR12372:SF7">
    <property type="entry name" value="PROTEIN PECANEX"/>
    <property type="match status" value="1"/>
</dbReference>
<feature type="region of interest" description="Disordered" evidence="7">
    <location>
        <begin position="1107"/>
        <end position="1133"/>
    </location>
</feature>
<feature type="compositionally biased region" description="Polar residues" evidence="7">
    <location>
        <begin position="956"/>
        <end position="978"/>
    </location>
</feature>
<feature type="region of interest" description="Disordered" evidence="7">
    <location>
        <begin position="1340"/>
        <end position="1362"/>
    </location>
</feature>
<feature type="compositionally biased region" description="Low complexity" evidence="7">
    <location>
        <begin position="2449"/>
        <end position="2471"/>
    </location>
</feature>
<feature type="compositionally biased region" description="Polar residues" evidence="7">
    <location>
        <begin position="2500"/>
        <end position="2520"/>
    </location>
</feature>
<feature type="region of interest" description="Disordered" evidence="7">
    <location>
        <begin position="391"/>
        <end position="415"/>
    </location>
</feature>
<feature type="transmembrane region" description="Helical" evidence="6">
    <location>
        <begin position="1420"/>
        <end position="1439"/>
    </location>
</feature>
<feature type="transmembrane region" description="Helical" evidence="6">
    <location>
        <begin position="2067"/>
        <end position="2094"/>
    </location>
</feature>
<feature type="region of interest" description="Disordered" evidence="7">
    <location>
        <begin position="2437"/>
        <end position="2522"/>
    </location>
</feature>
<evidence type="ECO:0000256" key="5">
    <source>
        <dbReference type="ARBA" id="ARBA00023136"/>
    </source>
</evidence>
<evidence type="ECO:0000313" key="9">
    <source>
        <dbReference type="EMBL" id="JAD09055.1"/>
    </source>
</evidence>
<feature type="compositionally biased region" description="Low complexity" evidence="7">
    <location>
        <begin position="2608"/>
        <end position="2623"/>
    </location>
</feature>
<accession>A0A0A1XDM5</accession>
<comment type="similarity">
    <text evidence="2 6">Belongs to the pecanex family.</text>
</comment>
<evidence type="ECO:0000256" key="6">
    <source>
        <dbReference type="RuleBase" id="RU367089"/>
    </source>
</evidence>
<feature type="region of interest" description="Disordered" evidence="7">
    <location>
        <begin position="746"/>
        <end position="796"/>
    </location>
</feature>
<feature type="compositionally biased region" description="Polar residues" evidence="7">
    <location>
        <begin position="3061"/>
        <end position="3071"/>
    </location>
</feature>
<feature type="region of interest" description="Disordered" evidence="7">
    <location>
        <begin position="1145"/>
        <end position="1165"/>
    </location>
</feature>
<feature type="compositionally biased region" description="Polar residues" evidence="7">
    <location>
        <begin position="1081"/>
        <end position="1091"/>
    </location>
</feature>
<keyword evidence="3 6" id="KW-0812">Transmembrane</keyword>
<feature type="region of interest" description="Disordered" evidence="7">
    <location>
        <begin position="215"/>
        <end position="263"/>
    </location>
</feature>
<feature type="transmembrane region" description="Helical" evidence="6">
    <location>
        <begin position="1614"/>
        <end position="1634"/>
    </location>
</feature>
<sequence length="3522" mass="381473">MGSQTLEILRQGVWASLTGGWFYDPHQGVFCNVVHLYLWLYLLCSPFVAYLYFPSTWLTWCIYCTLTSFTILLVKLANMALHRLYDRAQTMSEANLKNPFFKITKETEPRENETGIEMKVMRNDGSHNSVEQAINEASEENSMMSMENVNSIIDLKVDVHRKNSSESIEMLFYPPSLVSGNSQQDQQSLAGSVSVTKSIRSANAPVTGALSVYPEHESEHLSNADATAHHSTLKPGAISSTATNSATTRHMPHLLRKSSEEFKRRHQRRRLERQGSLDAAAESCLANKLIRNQSDTIATSVAARCNDNFLHPQDVNVAVATKSASASKMAHNALGTIALDAATQRTATTTSATTTLTLPSANATSTATTNMSSSSGASGAAAAGVALNANPTLSSAKSTRLQRHRSSETHDERMKQQNRSLFLPIHHEHQAHHVSSGASSSSALAAIVGDIMDGDDMELDGLGGSASGMSGHADTRARVLQPWILGSSSDVYIDDDSYTKSDFGIEQLDGRKSNRPGFLLQQQQPFNSHYAQYQQQFYRTPHHHHHRHGVVNIRKDSSSTMSALQLPVGNAKPNAGCGAGSGSGMKRRRHSNATALYKGGAGGVGAPNHVHSNALAAAAALASGQQPTVRRIKSAALEISCPRPSVSNLSPHPNSVEAINGQQMIKNPQSALLPPPSKCLVRNQHLNLCPKFGGSFGGASSSSGGSSSLNFGTSGSTTALIEPVSPIVEQSDERASSLDVATQRSDCTLELNDGEGVDCGDEDEDEDVEDIEEGNEENDIELDDLDDDEDDNVDDEVDDVPMRRRRKALGCLHHSAESDVGDILGDEVDNDEDDEFKDFDDDLEHGLSNAELKSVVCEVPQVSQPKTDFTDDFDHILNGLEQIQQDLKRSAAENNRKAHVYAADSEDEVDEHSTKQRQSLCSTSAHTKVLPALDDEQPSTSQTLRQRLHSTDSETDNNGSRSPLLSGKSWQHSSNKSQAAEQDMYMEISALQKHKNLAGHHVSVGVAAPQHAYEMRPQHAARADGDSGCPSSDCEQVSASSKDMLLSGMEAAVSVAPPKAKAETQKVNKDVEEGLECGRKPSTSAGASGSKNLGAIPKVVKYREVNETASGSGGGGSQLHKRRGGSAGATSTNTEMSLVPYNAQHSVTSKAASRTSSSTSSRSISADSFSADIHRMLWLMTEHGCPEGTQQGYATASSAATGATSNVIGAGAGSGSTVTANMSSAHFQFYQDAIQALNTYPATSTDSLWLTERMYYRDKTRRNSKQISEPGNSSIGDYSHAHELQSAQLSSQSGATTAPIRNLHPPLGVVVASSSLNARTVYNGAGLSIQGLINVLNDEGQQRGSQGRSGSGSNATGTGTRLLNGRPIESYFRPSFPLSAEKPVAPKSYYKYRFKCCGYEHEFKISMDRLELLALFDRDLHWLHIMLSVLLCALVAYLGATILQLGYYKDLFAFLFCAVIASAQYSLVKSVQPDAASPIHGFNKTVAYSRAIYFCICSAILLLCERLKREYEQQPVPPAVLSFFGVRYSPLVLTATVLQVVYVFLLCFPIIFSLGLFPQINTFLMYLLEQIDMHVFGGNAAGSLLGAFLCVLRSILGIMLLYGPLYSAFAEARGTQFIVFSLFCAILVPLGYHLSRSASDFSHLWALIKNCIVSTYHDDDDEDELSAATIDGSAASSQKLTTNTTLKGRTKSNSARAHEQIEMSALDEKLTTELGKRGALEHINIEIEGKSSKSKASSLASSSQTLAKTQSSNRKGMTTSNSFVSVANGSGALVPSAESAQGAAAAAGANSNGAQLFETEAVDAASSVVTTPTNASNEAAGTKEPTPVDAAQHAVRAKSAEVDVTADAQQQAAEEEDKMSSSSTTNPGDMSTLTAGGVCADVEPAALPTNAGSANLDNDNDSPDPLPKKLQATVNMRLKNDLVVTTLLAVVVFGLHCSTVFTVLQPDLNIVLYAFTGGLGLLLHYIIPQMRKHMPWLCFARPLLRQKEYGQFEVSHAPKVMWFEKVYIYLCMLERNVMFPLLVISAVTADAQIIANKFGIAWGTLIVAVCALKLIRNAYSDPTNQYLIVMFTVLCFRYDFAFASETFLIDYFFMSLAFRKCCDFLLKLQFIVTYIAPWQITWGSAFHAFAQPFSVPHSAMLFLQAGVSAILSTPLNPFLGSAIFLTSYVRPIKFWERDYNTRRIDHSNTRLSSQLERNLGADDNNLNSIFYEHLTRSLQHSLCGDLLMGRWGNVNQGDCFVLASDYLNCLVHIIELGNGLCTFQMRGLEFRGTYCQQREVEAITEDVEDNDGCCCCDPGHLPRMLSVNAMFSTRWLAWQVVAAQYVLEGYSISDNLASATLQVFEYRKVLITYYIKSIIYYVIKNPKLEQWLASAPIQEALQHTLSRQFVDLDPIFNYNLDEDFDFRAVGITRSSFCYVYLSWINYCFDKRKECQNPTASPANNNGSSTTQAAPAAQQPPHTPNTNNNNNNSAYNDSKSTPNLSTTATTTTSKSQSQQQLRTRPQKSATMSGSTTTNSSEHIAISPSFANISRQTSESAPGLSGVGGCYISASAVHAPLDHSFTNSAATVGASISAAAKMPTLGQQMRGGKSVGAGAAALKALRKEASPTASANATNAPNGGTERAASEETNCERPLLKLKVPSVTKDSPIVSLCLALGLLARRSLANASHSSLTGVEFFLHGLHQLFKGDFRIQSPRDEWVFADMELLHAVVAPAVKMALKLQQDHISNPDEFHYPEALYEAIDTCANDLVISHEADPVWRSAVLRGAPNLLALRHVMEDGSDEYRIIRLTKRFLSFRVIKLNRECVRGLWAGQQQELIYLRNRNPERGSIQNAKQALRNIINSSCDQPIGYPIYVSPLTTSYADTNEQLCKVIGGAITLESIKSNVLDWWHRIRERCRQGCSSGSAMESSNLGLGVTGGMGSATAGSGESGGDIAPIYISAPLYNTLTVGNMFGCRPVHGVSVPTTIGATLGTQFGSDGAVVTPLWRCPVVTAKPALLAGLLNREREQEHEREREREQLRGVGIRVSHSLSRVERERRVTLPIASTSGSANAAEGGCNAAQTTTKSAESARQLEPHAGIGGELQPSSSSPRYTKMSSSSGSIGIGSIITTPGDYPRKSKGPISLTAAAALAANERSGVPEMGGKSSSADMVASLAAAGHVPRIGLYKRVVIIDNSEIFNRIDVGHRFNMFWPTEEMRAKGGRSAWKDWLPCIGMVGYVVHFWMPGHRDPLFRSPFNRVVYLVAMNGYYVPVGEFGIREYDAIRDGDDGLSEEEEMATAAAGVLVAMRAVNARRSSVQHELHELDELQLQQRERLRGEGLTPILGSSLESPTSHLMGSSVLSGVGVDVDVDSYTYDDTKVEDHGPPVDAVGERASVSGTMIKTLPGAITCGNVQMRAVSSSSSEDEAELLNYEMQRREQFFNMWKLMSEHKDAELKQAEQAKREEHAKGLSPEPAGSEQPETDTAVAECGGDARSSVTPSDASVRRDDAVGGQECERGEVEKSSACVTQLEQQTLPESSDV</sequence>
<evidence type="ECO:0000256" key="4">
    <source>
        <dbReference type="ARBA" id="ARBA00022989"/>
    </source>
</evidence>
<feature type="region of interest" description="Disordered" evidence="7">
    <location>
        <begin position="1056"/>
        <end position="1092"/>
    </location>
</feature>
<evidence type="ECO:0000256" key="1">
    <source>
        <dbReference type="ARBA" id="ARBA00004141"/>
    </source>
</evidence>
<feature type="region of interest" description="Disordered" evidence="7">
    <location>
        <begin position="1731"/>
        <end position="1760"/>
    </location>
</feature>
<dbReference type="GO" id="GO:0005783">
    <property type="term" value="C:endoplasmic reticulum"/>
    <property type="evidence" value="ECO:0007669"/>
    <property type="project" value="TreeGrafter"/>
</dbReference>
<feature type="compositionally biased region" description="Basic and acidic residues" evidence="7">
    <location>
        <begin position="3484"/>
        <end position="3503"/>
    </location>
</feature>
<dbReference type="GO" id="GO:0016020">
    <property type="term" value="C:membrane"/>
    <property type="evidence" value="ECO:0007669"/>
    <property type="project" value="UniProtKB-SubCell"/>
</dbReference>
<dbReference type="GO" id="GO:0007029">
    <property type="term" value="P:endoplasmic reticulum organization"/>
    <property type="evidence" value="ECO:0007669"/>
    <property type="project" value="TreeGrafter"/>
</dbReference>